<name>A0AAJ6YUF7_9HYME</name>
<comment type="subcellular location">
    <subcellularLocation>
        <location evidence="1">Secreted</location>
        <location evidence="1">Extracellular space</location>
    </subcellularLocation>
</comment>
<dbReference type="InterPro" id="IPR050430">
    <property type="entry name" value="Peptidase_S1"/>
</dbReference>
<dbReference type="Gene3D" id="2.40.10.10">
    <property type="entry name" value="Trypsin-like serine proteases"/>
    <property type="match status" value="2"/>
</dbReference>
<gene>
    <name evidence="9" type="primary">LOC105367581</name>
</gene>
<dbReference type="AlphaFoldDB" id="A0AAJ6YUF7"/>
<evidence type="ECO:0000313" key="9">
    <source>
        <dbReference type="RefSeq" id="XP_011504644.1"/>
    </source>
</evidence>
<dbReference type="GO" id="GO:0004252">
    <property type="term" value="F:serine-type endopeptidase activity"/>
    <property type="evidence" value="ECO:0007669"/>
    <property type="project" value="InterPro"/>
</dbReference>
<organism evidence="8 9">
    <name type="scientific">Ceratosolen solmsi marchali</name>
    <dbReference type="NCBI Taxonomy" id="326594"/>
    <lineage>
        <taxon>Eukaryota</taxon>
        <taxon>Metazoa</taxon>
        <taxon>Ecdysozoa</taxon>
        <taxon>Arthropoda</taxon>
        <taxon>Hexapoda</taxon>
        <taxon>Insecta</taxon>
        <taxon>Pterygota</taxon>
        <taxon>Neoptera</taxon>
        <taxon>Endopterygota</taxon>
        <taxon>Hymenoptera</taxon>
        <taxon>Apocrita</taxon>
        <taxon>Proctotrupomorpha</taxon>
        <taxon>Chalcidoidea</taxon>
        <taxon>Agaonidae</taxon>
        <taxon>Agaoninae</taxon>
        <taxon>Ceratosolen</taxon>
    </lineage>
</organism>
<dbReference type="PROSITE" id="PS00135">
    <property type="entry name" value="TRYPSIN_SER"/>
    <property type="match status" value="1"/>
</dbReference>
<evidence type="ECO:0000313" key="8">
    <source>
        <dbReference type="Proteomes" id="UP000695007"/>
    </source>
</evidence>
<sequence length="257" mass="28525">MIKTRYQIAVLSFAIFIIGALARNVRIIGGHSASVRTYPFMAFFKCINDDKIFCGGSIISNKHILTAAQCVNVGMDYYSQIKVYTGMVSELFPGNVHDIDHVFTHPGFTAERTPDKVFTHDIAVVKLKGLIELNEIQNVIELPARDVADNDKGFILGWGTISHPFHSFPTQMQKAKMTVIAQEECASFLKFKLHDAQFCADNRQGIGPCMGDSGGPLVIDGKIAGIISVSVPCALGEPDIFIRTHYYIDFIRHMMNH</sequence>
<evidence type="ECO:0000256" key="2">
    <source>
        <dbReference type="ARBA" id="ARBA00007664"/>
    </source>
</evidence>
<dbReference type="InterPro" id="IPR001254">
    <property type="entry name" value="Trypsin_dom"/>
</dbReference>
<evidence type="ECO:0000256" key="4">
    <source>
        <dbReference type="ARBA" id="ARBA00022801"/>
    </source>
</evidence>
<dbReference type="InterPro" id="IPR043504">
    <property type="entry name" value="Peptidase_S1_PA_chymotrypsin"/>
</dbReference>
<evidence type="ECO:0000256" key="5">
    <source>
        <dbReference type="ARBA" id="ARBA00022825"/>
    </source>
</evidence>
<reference evidence="9" key="1">
    <citation type="submission" date="2025-08" db="UniProtKB">
        <authorList>
            <consortium name="RefSeq"/>
        </authorList>
    </citation>
    <scope>IDENTIFICATION</scope>
</reference>
<dbReference type="FunFam" id="2.40.10.10:FF:000036">
    <property type="entry name" value="Trypsin beta"/>
    <property type="match status" value="1"/>
</dbReference>
<comment type="similarity">
    <text evidence="2">Belongs to the peptidase S1 family.</text>
</comment>
<keyword evidence="4" id="KW-0378">Hydrolase</keyword>
<dbReference type="InterPro" id="IPR001314">
    <property type="entry name" value="Peptidase_S1A"/>
</dbReference>
<evidence type="ECO:0000259" key="7">
    <source>
        <dbReference type="PROSITE" id="PS50240"/>
    </source>
</evidence>
<dbReference type="KEGG" id="csol:105367581"/>
<dbReference type="InterPro" id="IPR009003">
    <property type="entry name" value="Peptidase_S1_PA"/>
</dbReference>
<evidence type="ECO:0000256" key="3">
    <source>
        <dbReference type="ARBA" id="ARBA00022670"/>
    </source>
</evidence>
<keyword evidence="5" id="KW-0720">Serine protease</keyword>
<dbReference type="PANTHER" id="PTHR24276">
    <property type="entry name" value="POLYSERASE-RELATED"/>
    <property type="match status" value="1"/>
</dbReference>
<protein>
    <submittedName>
        <fullName evidence="9">Chymotrypsin-1-like isoform X1</fullName>
    </submittedName>
</protein>
<evidence type="ECO:0000256" key="6">
    <source>
        <dbReference type="ARBA" id="ARBA00023157"/>
    </source>
</evidence>
<dbReference type="PROSITE" id="PS50240">
    <property type="entry name" value="TRYPSIN_DOM"/>
    <property type="match status" value="1"/>
</dbReference>
<proteinExistence type="inferred from homology"/>
<dbReference type="CDD" id="cd00190">
    <property type="entry name" value="Tryp_SPc"/>
    <property type="match status" value="1"/>
</dbReference>
<keyword evidence="6" id="KW-1015">Disulfide bond</keyword>
<dbReference type="SUPFAM" id="SSF50494">
    <property type="entry name" value="Trypsin-like serine proteases"/>
    <property type="match status" value="1"/>
</dbReference>
<dbReference type="RefSeq" id="XP_011504644.1">
    <property type="nucleotide sequence ID" value="XM_011506342.1"/>
</dbReference>
<dbReference type="PANTHER" id="PTHR24276:SF98">
    <property type="entry name" value="FI18310P1-RELATED"/>
    <property type="match status" value="1"/>
</dbReference>
<accession>A0AAJ6YUF7</accession>
<dbReference type="GO" id="GO:0006508">
    <property type="term" value="P:proteolysis"/>
    <property type="evidence" value="ECO:0007669"/>
    <property type="project" value="UniProtKB-KW"/>
</dbReference>
<dbReference type="PRINTS" id="PR00722">
    <property type="entry name" value="CHYMOTRYPSIN"/>
</dbReference>
<evidence type="ECO:0000256" key="1">
    <source>
        <dbReference type="ARBA" id="ARBA00004239"/>
    </source>
</evidence>
<feature type="domain" description="Peptidase S1" evidence="7">
    <location>
        <begin position="27"/>
        <end position="256"/>
    </location>
</feature>
<dbReference type="GO" id="GO:0005576">
    <property type="term" value="C:extracellular region"/>
    <property type="evidence" value="ECO:0007669"/>
    <property type="project" value="UniProtKB-SubCell"/>
</dbReference>
<dbReference type="InterPro" id="IPR033116">
    <property type="entry name" value="TRYPSIN_SER"/>
</dbReference>
<dbReference type="GeneID" id="105367581"/>
<dbReference type="SMART" id="SM00020">
    <property type="entry name" value="Tryp_SPc"/>
    <property type="match status" value="1"/>
</dbReference>
<dbReference type="Proteomes" id="UP000695007">
    <property type="component" value="Unplaced"/>
</dbReference>
<keyword evidence="8" id="KW-1185">Reference proteome</keyword>
<keyword evidence="3" id="KW-0645">Protease</keyword>
<dbReference type="Pfam" id="PF00089">
    <property type="entry name" value="Trypsin"/>
    <property type="match status" value="1"/>
</dbReference>